<dbReference type="InterPro" id="IPR008651">
    <property type="entry name" value="Uncharacterised_HicB"/>
</dbReference>
<sequence>MRYKDYIARVEFDDEVGLFHGEVINTRDVITFQGESVADLRRAFEESVDDYLAFCAERGEKPERPFSGKFVARVSGETHRLIFMAASREGKSLNAWVAEALDRSAIAAKTATGEQPQIASLDSLATQLEQVNLHLASISAALQRSQLMPMTTAFVSIGGGASGAIYTAGSHPLTAPIGRIMKVPVQHFPGQRLKASTKCSFQRKTYNDLD</sequence>
<dbReference type="SUPFAM" id="SSF47598">
    <property type="entry name" value="Ribbon-helix-helix"/>
    <property type="match status" value="1"/>
</dbReference>
<name>A0A932R0R7_9BACT</name>
<proteinExistence type="predicted"/>
<dbReference type="InterPro" id="IPR035069">
    <property type="entry name" value="TTHA1013/TTHA0281-like"/>
</dbReference>
<dbReference type="InterPro" id="IPR010985">
    <property type="entry name" value="Ribbon_hlx_hlx"/>
</dbReference>
<accession>A0A932R0R7</accession>
<dbReference type="EMBL" id="JACQCR010000022">
    <property type="protein sequence ID" value="MBI3630894.1"/>
    <property type="molecule type" value="Genomic_DNA"/>
</dbReference>
<protein>
    <submittedName>
        <fullName evidence="1">Type II toxin-antitoxin system HicB family antitoxin</fullName>
    </submittedName>
</protein>
<comment type="caution">
    <text evidence="1">The sequence shown here is derived from an EMBL/GenBank/DDBJ whole genome shotgun (WGS) entry which is preliminary data.</text>
</comment>
<dbReference type="GO" id="GO:0006355">
    <property type="term" value="P:regulation of DNA-templated transcription"/>
    <property type="evidence" value="ECO:0007669"/>
    <property type="project" value="InterPro"/>
</dbReference>
<dbReference type="Proteomes" id="UP000753196">
    <property type="component" value="Unassembled WGS sequence"/>
</dbReference>
<evidence type="ECO:0000313" key="2">
    <source>
        <dbReference type="Proteomes" id="UP000753196"/>
    </source>
</evidence>
<dbReference type="AlphaFoldDB" id="A0A932R0R7"/>
<reference evidence="1" key="1">
    <citation type="submission" date="2020-07" db="EMBL/GenBank/DDBJ databases">
        <title>Huge and variable diversity of episymbiotic CPR bacteria and DPANN archaea in groundwater ecosystems.</title>
        <authorList>
            <person name="He C.Y."/>
            <person name="Keren R."/>
            <person name="Whittaker M."/>
            <person name="Farag I.F."/>
            <person name="Doudna J."/>
            <person name="Cate J.H.D."/>
            <person name="Banfield J.F."/>
        </authorList>
    </citation>
    <scope>NUCLEOTIDE SEQUENCE</scope>
    <source>
        <strain evidence="1">NC_groundwater_973_Pr1_S-0.2um_54_13</strain>
    </source>
</reference>
<dbReference type="Pfam" id="PF05534">
    <property type="entry name" value="HicB"/>
    <property type="match status" value="1"/>
</dbReference>
<gene>
    <name evidence="1" type="ORF">HY221_00975</name>
</gene>
<organism evidence="1 2">
    <name type="scientific">Candidatus Sungiibacteriota bacterium</name>
    <dbReference type="NCBI Taxonomy" id="2750080"/>
    <lineage>
        <taxon>Bacteria</taxon>
        <taxon>Candidatus Sungiibacteriota</taxon>
    </lineage>
</organism>
<evidence type="ECO:0000313" key="1">
    <source>
        <dbReference type="EMBL" id="MBI3630894.1"/>
    </source>
</evidence>
<dbReference type="SUPFAM" id="SSF143100">
    <property type="entry name" value="TTHA1013/TTHA0281-like"/>
    <property type="match status" value="1"/>
</dbReference>